<dbReference type="AlphaFoldDB" id="A0A382LD01"/>
<gene>
    <name evidence="1" type="ORF">METZ01_LOCUS286827</name>
</gene>
<reference evidence="1" key="1">
    <citation type="submission" date="2018-05" db="EMBL/GenBank/DDBJ databases">
        <authorList>
            <person name="Lanie J.A."/>
            <person name="Ng W.-L."/>
            <person name="Kazmierczak K.M."/>
            <person name="Andrzejewski T.M."/>
            <person name="Davidsen T.M."/>
            <person name="Wayne K.J."/>
            <person name="Tettelin H."/>
            <person name="Glass J.I."/>
            <person name="Rusch D."/>
            <person name="Podicherti R."/>
            <person name="Tsui H.-C.T."/>
            <person name="Winkler M.E."/>
        </authorList>
    </citation>
    <scope>NUCLEOTIDE SEQUENCE</scope>
</reference>
<proteinExistence type="predicted"/>
<dbReference type="EMBL" id="UINC01085959">
    <property type="protein sequence ID" value="SVC33973.1"/>
    <property type="molecule type" value="Genomic_DNA"/>
</dbReference>
<accession>A0A382LD01</accession>
<protein>
    <submittedName>
        <fullName evidence="1">Uncharacterized protein</fullName>
    </submittedName>
</protein>
<evidence type="ECO:0000313" key="1">
    <source>
        <dbReference type="EMBL" id="SVC33973.1"/>
    </source>
</evidence>
<organism evidence="1">
    <name type="scientific">marine metagenome</name>
    <dbReference type="NCBI Taxonomy" id="408172"/>
    <lineage>
        <taxon>unclassified sequences</taxon>
        <taxon>metagenomes</taxon>
        <taxon>ecological metagenomes</taxon>
    </lineage>
</organism>
<sequence length="36" mass="4194">MKQKNITVKKSLIIKPISIIKFCEVIECDENIKMKS</sequence>
<name>A0A382LD01_9ZZZZ</name>